<comment type="caution">
    <text evidence="1">The sequence shown here is derived from an EMBL/GenBank/DDBJ whole genome shotgun (WGS) entry which is preliminary data.</text>
</comment>
<dbReference type="EMBL" id="VSSQ01037491">
    <property type="protein sequence ID" value="MPM90196.1"/>
    <property type="molecule type" value="Genomic_DNA"/>
</dbReference>
<evidence type="ECO:0000313" key="1">
    <source>
        <dbReference type="EMBL" id="MPM90196.1"/>
    </source>
</evidence>
<protein>
    <submittedName>
        <fullName evidence="1">Uncharacterized protein</fullName>
    </submittedName>
</protein>
<proteinExistence type="predicted"/>
<organism evidence="1">
    <name type="scientific">bioreactor metagenome</name>
    <dbReference type="NCBI Taxonomy" id="1076179"/>
    <lineage>
        <taxon>unclassified sequences</taxon>
        <taxon>metagenomes</taxon>
        <taxon>ecological metagenomes</taxon>
    </lineage>
</organism>
<gene>
    <name evidence="1" type="ORF">SDC9_137313</name>
</gene>
<sequence length="67" mass="7675">MGRHVKEIECEIVNLPTNSEDLFALRVRIWQPHDAAVEQHIKALPLDYVSKRKLADLVEQGRKVAQA</sequence>
<name>A0A645DLJ0_9ZZZZ</name>
<accession>A0A645DLJ0</accession>
<dbReference type="AlphaFoldDB" id="A0A645DLJ0"/>
<reference evidence="1" key="1">
    <citation type="submission" date="2019-08" db="EMBL/GenBank/DDBJ databases">
        <authorList>
            <person name="Kucharzyk K."/>
            <person name="Murdoch R.W."/>
            <person name="Higgins S."/>
            <person name="Loffler F."/>
        </authorList>
    </citation>
    <scope>NUCLEOTIDE SEQUENCE</scope>
</reference>